<dbReference type="EMBL" id="LAZR01025647">
    <property type="protein sequence ID" value="KKL71257.1"/>
    <property type="molecule type" value="Genomic_DNA"/>
</dbReference>
<proteinExistence type="predicted"/>
<evidence type="ECO:0000256" key="1">
    <source>
        <dbReference type="SAM" id="MobiDB-lite"/>
    </source>
</evidence>
<gene>
    <name evidence="2" type="ORF">LCGC14_2096730</name>
</gene>
<accession>A0A0F9H7U1</accession>
<feature type="region of interest" description="Disordered" evidence="1">
    <location>
        <begin position="88"/>
        <end position="110"/>
    </location>
</feature>
<comment type="caution">
    <text evidence="2">The sequence shown here is derived from an EMBL/GenBank/DDBJ whole genome shotgun (WGS) entry which is preliminary data.</text>
</comment>
<evidence type="ECO:0000313" key="2">
    <source>
        <dbReference type="EMBL" id="KKL71257.1"/>
    </source>
</evidence>
<sequence>MWPTKPSPAPARNGGFEECTSEQFARALGDLMDSEYGGRKLMAIPGIYEILSEELNNEVLEEWAFRQNRCEECGQRMTDDAYCRQCEPEEEEDGPAVGTAEGGAAPGCLD</sequence>
<reference evidence="2" key="1">
    <citation type="journal article" date="2015" name="Nature">
        <title>Complex archaea that bridge the gap between prokaryotes and eukaryotes.</title>
        <authorList>
            <person name="Spang A."/>
            <person name="Saw J.H."/>
            <person name="Jorgensen S.L."/>
            <person name="Zaremba-Niedzwiedzka K."/>
            <person name="Martijn J."/>
            <person name="Lind A.E."/>
            <person name="van Eijk R."/>
            <person name="Schleper C."/>
            <person name="Guy L."/>
            <person name="Ettema T.J."/>
        </authorList>
    </citation>
    <scope>NUCLEOTIDE SEQUENCE</scope>
</reference>
<dbReference type="AlphaFoldDB" id="A0A0F9H7U1"/>
<organism evidence="2">
    <name type="scientific">marine sediment metagenome</name>
    <dbReference type="NCBI Taxonomy" id="412755"/>
    <lineage>
        <taxon>unclassified sequences</taxon>
        <taxon>metagenomes</taxon>
        <taxon>ecological metagenomes</taxon>
    </lineage>
</organism>
<protein>
    <submittedName>
        <fullName evidence="2">Uncharacterized protein</fullName>
    </submittedName>
</protein>
<name>A0A0F9H7U1_9ZZZZ</name>
<feature type="compositionally biased region" description="Gly residues" evidence="1">
    <location>
        <begin position="100"/>
        <end position="110"/>
    </location>
</feature>